<keyword evidence="2" id="KW-1133">Transmembrane helix</keyword>
<accession>A0A0H3A960</accession>
<gene>
    <name evidence="3" type="ordered locus">Dvul_1822</name>
</gene>
<reference evidence="4" key="1">
    <citation type="journal article" date="2009" name="Environ. Microbiol.">
        <title>Contribution of mobile genetic elements to Desulfovibrio vulgaris genome plasticity.</title>
        <authorList>
            <person name="Walker C.B."/>
            <person name="Stolyar S."/>
            <person name="Chivian D."/>
            <person name="Pinel N."/>
            <person name="Gabster J.A."/>
            <person name="Dehal P.S."/>
            <person name="He Z."/>
            <person name="Yang Z.K."/>
            <person name="Yen H.C."/>
            <person name="Zhou J."/>
            <person name="Wall J.D."/>
            <person name="Hazen T.C."/>
            <person name="Arkin A.P."/>
            <person name="Stahl D.A."/>
        </authorList>
    </citation>
    <scope>NUCLEOTIDE SEQUENCE [LARGE SCALE GENOMIC DNA]</scope>
    <source>
        <strain evidence="4">DP4</strain>
    </source>
</reference>
<organism evidence="3 4">
    <name type="scientific">Nitratidesulfovibrio vulgaris (strain DP4)</name>
    <name type="common">Desulfovibrio vulgaris</name>
    <dbReference type="NCBI Taxonomy" id="391774"/>
    <lineage>
        <taxon>Bacteria</taxon>
        <taxon>Pseudomonadati</taxon>
        <taxon>Thermodesulfobacteriota</taxon>
        <taxon>Desulfovibrionia</taxon>
        <taxon>Desulfovibrionales</taxon>
        <taxon>Desulfovibrionaceae</taxon>
        <taxon>Nitratidesulfovibrio</taxon>
    </lineage>
</organism>
<keyword evidence="2" id="KW-0812">Transmembrane</keyword>
<dbReference type="Proteomes" id="UP000009173">
    <property type="component" value="Chromosome"/>
</dbReference>
<feature type="region of interest" description="Disordered" evidence="1">
    <location>
        <begin position="96"/>
        <end position="135"/>
    </location>
</feature>
<feature type="compositionally biased region" description="Polar residues" evidence="1">
    <location>
        <begin position="101"/>
        <end position="115"/>
    </location>
</feature>
<protein>
    <recommendedName>
        <fullName evidence="5">DUF340 domain-containing protein</fullName>
    </recommendedName>
</protein>
<proteinExistence type="predicted"/>
<evidence type="ECO:0000313" key="3">
    <source>
        <dbReference type="EMBL" id="ABM28839.1"/>
    </source>
</evidence>
<dbReference type="KEGG" id="dvl:Dvul_1822"/>
<evidence type="ECO:0008006" key="5">
    <source>
        <dbReference type="Google" id="ProtNLM"/>
    </source>
</evidence>
<dbReference type="GO" id="GO:0015661">
    <property type="term" value="F:L-lysine efflux transmembrane transporter activity"/>
    <property type="evidence" value="ECO:0007669"/>
    <property type="project" value="InterPro"/>
</dbReference>
<evidence type="ECO:0000256" key="2">
    <source>
        <dbReference type="SAM" id="Phobius"/>
    </source>
</evidence>
<dbReference type="EMBL" id="CP000527">
    <property type="protein sequence ID" value="ABM28839.1"/>
    <property type="molecule type" value="Genomic_DNA"/>
</dbReference>
<dbReference type="InterPro" id="IPR005642">
    <property type="entry name" value="LysO"/>
</dbReference>
<feature type="transmembrane region" description="Helical" evidence="2">
    <location>
        <begin position="31"/>
        <end position="48"/>
    </location>
</feature>
<feature type="transmembrane region" description="Helical" evidence="2">
    <location>
        <begin position="60"/>
        <end position="82"/>
    </location>
</feature>
<dbReference type="Pfam" id="PF03956">
    <property type="entry name" value="Lys_export"/>
    <property type="match status" value="1"/>
</dbReference>
<dbReference type="HOGENOM" id="CLU_1882439_0_0_7"/>
<dbReference type="RefSeq" id="WP_011792489.1">
    <property type="nucleotide sequence ID" value="NC_008751.1"/>
</dbReference>
<keyword evidence="2" id="KW-0472">Membrane</keyword>
<name>A0A0H3A960_NITV4</name>
<dbReference type="AlphaFoldDB" id="A0A0H3A960"/>
<sequence length="135" mass="14070">MITEISCIAVGIPLGFALRHRQAALRCVDRLTSWSIYALLFLLGLSLGSDDELISRAGDLGMRAVVISLCSLMGSVFAAWALQRLLPADVFGAGAGDEATRQPSSHGGNGPNDSAANLKPTAQGGKTPVEHSHEG</sequence>
<evidence type="ECO:0000256" key="1">
    <source>
        <dbReference type="SAM" id="MobiDB-lite"/>
    </source>
</evidence>
<evidence type="ECO:0000313" key="4">
    <source>
        <dbReference type="Proteomes" id="UP000009173"/>
    </source>
</evidence>